<dbReference type="Gene3D" id="2.40.270.10">
    <property type="entry name" value="DNA-directed RNA polymerase, subunit 2, domain 6"/>
    <property type="match status" value="1"/>
</dbReference>
<evidence type="ECO:0000256" key="11">
    <source>
        <dbReference type="RuleBase" id="RU000434"/>
    </source>
</evidence>
<dbReference type="InterPro" id="IPR007120">
    <property type="entry name" value="DNA-dir_RNAP_su2_dom"/>
</dbReference>
<dbReference type="EMBL" id="JAGMWT010000022">
    <property type="protein sequence ID" value="KAH7112206.1"/>
    <property type="molecule type" value="Genomic_DNA"/>
</dbReference>
<comment type="subcellular location">
    <subcellularLocation>
        <location evidence="1">Nucleus</location>
    </subcellularLocation>
</comment>
<evidence type="ECO:0000256" key="6">
    <source>
        <dbReference type="ARBA" id="ARBA00022723"/>
    </source>
</evidence>
<accession>A0A9P9D3V9</accession>
<dbReference type="SUPFAM" id="SSF64484">
    <property type="entry name" value="beta and beta-prime subunits of DNA dependent RNA-polymerase"/>
    <property type="match status" value="1"/>
</dbReference>
<keyword evidence="6" id="KW-0479">Metal-binding</keyword>
<dbReference type="InterPro" id="IPR007647">
    <property type="entry name" value="RNA_pol_Rpb2_5"/>
</dbReference>
<evidence type="ECO:0000256" key="10">
    <source>
        <dbReference type="ARBA" id="ARBA00048552"/>
    </source>
</evidence>
<evidence type="ECO:0000256" key="7">
    <source>
        <dbReference type="ARBA" id="ARBA00022833"/>
    </source>
</evidence>
<dbReference type="InterPro" id="IPR007644">
    <property type="entry name" value="RNA_pol_bsu_protrusion"/>
</dbReference>
<evidence type="ECO:0000259" key="18">
    <source>
        <dbReference type="Pfam" id="PF04565"/>
    </source>
</evidence>
<dbReference type="FunFam" id="3.90.1100.10:FF:000009">
    <property type="entry name" value="DNA-directed RNA polymerase subunit beta"/>
    <property type="match status" value="1"/>
</dbReference>
<name>A0A9P9D3V9_9PLEO</name>
<evidence type="ECO:0000259" key="16">
    <source>
        <dbReference type="Pfam" id="PF04561"/>
    </source>
</evidence>
<dbReference type="InterPro" id="IPR007641">
    <property type="entry name" value="RNA_pol_Rpb2_7"/>
</dbReference>
<dbReference type="Gene3D" id="3.90.1100.10">
    <property type="match status" value="2"/>
</dbReference>
<feature type="domain" description="RNA polymerase Rpb2" evidence="16">
    <location>
        <begin position="208"/>
        <end position="395"/>
    </location>
</feature>
<dbReference type="Pfam" id="PF04565">
    <property type="entry name" value="RNA_pol_Rpb2_3"/>
    <property type="match status" value="1"/>
</dbReference>
<feature type="domain" description="RNA polymerase Rpb2" evidence="20">
    <location>
        <begin position="656"/>
        <end position="684"/>
    </location>
</feature>
<feature type="region of interest" description="Disordered" evidence="13">
    <location>
        <begin position="1049"/>
        <end position="1069"/>
    </location>
</feature>
<evidence type="ECO:0000259" key="20">
    <source>
        <dbReference type="Pfam" id="PF04567"/>
    </source>
</evidence>
<dbReference type="GO" id="GO:0006351">
    <property type="term" value="P:DNA-templated transcription"/>
    <property type="evidence" value="ECO:0007669"/>
    <property type="project" value="InterPro"/>
</dbReference>
<feature type="compositionally biased region" description="Low complexity" evidence="13">
    <location>
        <begin position="1"/>
        <end position="12"/>
    </location>
</feature>
<dbReference type="InterPro" id="IPR007121">
    <property type="entry name" value="RNA_pol_bsu_CS"/>
</dbReference>
<dbReference type="Gene3D" id="2.40.50.150">
    <property type="match status" value="1"/>
</dbReference>
<evidence type="ECO:0000256" key="5">
    <source>
        <dbReference type="ARBA" id="ARBA00022695"/>
    </source>
</evidence>
<proteinExistence type="inferred from homology"/>
<evidence type="ECO:0000259" key="19">
    <source>
        <dbReference type="Pfam" id="PF04566"/>
    </source>
</evidence>
<keyword evidence="22" id="KW-1185">Reference proteome</keyword>
<evidence type="ECO:0000256" key="9">
    <source>
        <dbReference type="ARBA" id="ARBA00023242"/>
    </source>
</evidence>
<dbReference type="FunFam" id="3.90.1100.10:FF:000021">
    <property type="entry name" value="DNA-directed RNA polymerase subunit beta"/>
    <property type="match status" value="1"/>
</dbReference>
<dbReference type="InterPro" id="IPR015712">
    <property type="entry name" value="DNA-dir_RNA_pol_su2"/>
</dbReference>
<organism evidence="21 22">
    <name type="scientific">Dendryphion nanum</name>
    <dbReference type="NCBI Taxonomy" id="256645"/>
    <lineage>
        <taxon>Eukaryota</taxon>
        <taxon>Fungi</taxon>
        <taxon>Dikarya</taxon>
        <taxon>Ascomycota</taxon>
        <taxon>Pezizomycotina</taxon>
        <taxon>Dothideomycetes</taxon>
        <taxon>Pleosporomycetidae</taxon>
        <taxon>Pleosporales</taxon>
        <taxon>Torulaceae</taxon>
        <taxon>Dendryphion</taxon>
    </lineage>
</organism>
<dbReference type="FunFam" id="3.90.1800.10:FF:000002">
    <property type="entry name" value="DNA-directed RNA polymerase subunit beta"/>
    <property type="match status" value="1"/>
</dbReference>
<sequence>MNDAPESSTTETQPPPDQPRKKRSPPKDEFAALLEPFYYGKSLTDPIDTARDKWNLLPAFLKTKGLVKQHVDSYNHFVDVGLRKILEANKYVRSDVDPKFRLMYTDIRVGLPNRQDEDDIENHKSTVTPNECRLRDMTYAAPILVDIVYTRGGVRVKRAGIRIGRMPVMLKSNKCKLANRNDREMAAMEECPLDPGGYFVVRGQEKVILVQEQANKNRIIVETAKGIMQASVTSSSNEIKTKTYVIQKKGLMFLRHNTLSEEIPIVFVLKALGVRSDKEILLMVAGEDSAYQDSFSINFEACAREGIYTQQKALEYIGHRVRLTRKPGGASRIRNYYLEAVECLSNVTLPHVKVDNNNFRQKALYFAFMARRVLQAIQDPSLVDDRDYVGNKRLELAGQMLALLFEDHFKKFNFDFKMSIDKVLKKQNRAQEFDAFSHFNVHKNHITLGIERALATGNWSLKRFKMERAGVTHVLSRLSYIAALGMMTRISSQFEKTRKVSGPRALQPSQFGMLCTSDTPEGEACGLVKNLALMTHITTEDDEEPVRNIVYSLGVEDINNYTGEAIHAEGVYSVFLNGTPIGITDLPKQFLNNFRKLRRMGRISEFTSIHINHDHNAVHIATDEGRICRPLIIVENQKAKVTPRYLKALRNGTIGFDGFISRGLVEYVDVNEENDSNIATYPHLINAFTTHLEIEPFTILGAVAGLIPYPHHNQSPRNTYQCAMGKQAIGAIAYNQFTRIDTLLYLMVYPQQPMVKTRTIELTKYDKLPAGQNATVAVMSFSGYDIEDALILNKASCDRGFGRCQVFKKNVLPLKTYANGTSDRVDAGPIKKDNPKHNNLGMDGIVQVGARLNQGDAFIMKSTPVHTGPGGGPVQYTNKAVNYKLPDCSYVDKVCITENESSGGTVIKTLLRQTRRPELGDKFSSRHGQKGVVGLIVPEEDMPFNDQGIKPDIIMNPHGFPSRMTVGKMMELLSGKAGVVRGTLEYGTAFGGSKVVDMAEVLLSKGFSYSGKDYLTSGITGEALQFYVFFGPIYYQKLKHMVQDKMHSRARGPRATLTRQPTEGRARDGGLRFGEMERDCLIAYGASQLLVERLMISSDAHKVDVCAKCGQMGSNGWCKMCESEVGIRHLTMPYAAKLLIQELASMNVKVAIGLEDEFPYEEGREPVKVRG</sequence>
<dbReference type="InterPro" id="IPR007646">
    <property type="entry name" value="RNA_pol_Rpb2_4"/>
</dbReference>
<evidence type="ECO:0000256" key="8">
    <source>
        <dbReference type="ARBA" id="ARBA00023163"/>
    </source>
</evidence>
<feature type="domain" description="RNA polymerase Rpb2" evidence="15">
    <location>
        <begin position="1069"/>
        <end position="1152"/>
    </location>
</feature>
<evidence type="ECO:0000256" key="1">
    <source>
        <dbReference type="ARBA" id="ARBA00004123"/>
    </source>
</evidence>
<dbReference type="GO" id="GO:0003677">
    <property type="term" value="F:DNA binding"/>
    <property type="evidence" value="ECO:0007669"/>
    <property type="project" value="InterPro"/>
</dbReference>
<evidence type="ECO:0000256" key="2">
    <source>
        <dbReference type="ARBA" id="ARBA00006835"/>
    </source>
</evidence>
<dbReference type="Pfam" id="PF04566">
    <property type="entry name" value="RNA_pol_Rpb2_4"/>
    <property type="match status" value="1"/>
</dbReference>
<dbReference type="PANTHER" id="PTHR20856">
    <property type="entry name" value="DNA-DIRECTED RNA POLYMERASE I SUBUNIT 2"/>
    <property type="match status" value="1"/>
</dbReference>
<feature type="domain" description="RNA polymerase beta subunit protrusion" evidence="17">
    <location>
        <begin position="65"/>
        <end position="447"/>
    </location>
</feature>
<dbReference type="CDD" id="cd00653">
    <property type="entry name" value="RNA_pol_B_RPB2"/>
    <property type="match status" value="1"/>
</dbReference>
<keyword evidence="9" id="KW-0539">Nucleus</keyword>
<feature type="domain" description="DNA-directed RNA polymerase subunit 2 hybrid-binding" evidence="14">
    <location>
        <begin position="703"/>
        <end position="1067"/>
    </location>
</feature>
<keyword evidence="8 12" id="KW-0804">Transcription</keyword>
<protein>
    <recommendedName>
        <fullName evidence="12">DNA-directed RNA polymerase subunit beta</fullName>
        <ecNumber evidence="12">2.7.7.6</ecNumber>
    </recommendedName>
</protein>
<dbReference type="Pfam" id="PF04560">
    <property type="entry name" value="RNA_pol_Rpb2_7"/>
    <property type="match status" value="1"/>
</dbReference>
<evidence type="ECO:0000256" key="12">
    <source>
        <dbReference type="RuleBase" id="RU363031"/>
    </source>
</evidence>
<keyword evidence="3 12" id="KW-0240">DNA-directed RNA polymerase</keyword>
<keyword evidence="7" id="KW-0862">Zinc</keyword>
<dbReference type="FunFam" id="2.40.270.10:FF:000006">
    <property type="entry name" value="DNA-directed RNA polymerase subunit beta"/>
    <property type="match status" value="1"/>
</dbReference>
<dbReference type="InterPro" id="IPR007642">
    <property type="entry name" value="RNA_pol_Rpb2_2"/>
</dbReference>
<evidence type="ECO:0000313" key="21">
    <source>
        <dbReference type="EMBL" id="KAH7112206.1"/>
    </source>
</evidence>
<dbReference type="PROSITE" id="PS01166">
    <property type="entry name" value="RNA_POL_BETA"/>
    <property type="match status" value="1"/>
</dbReference>
<dbReference type="OrthoDB" id="10248617at2759"/>
<dbReference type="Pfam" id="PF04567">
    <property type="entry name" value="RNA_pol_Rpb2_5"/>
    <property type="match status" value="1"/>
</dbReference>
<keyword evidence="4 12" id="KW-0808">Transferase</keyword>
<dbReference type="GO" id="GO:0046872">
    <property type="term" value="F:metal ion binding"/>
    <property type="evidence" value="ECO:0007669"/>
    <property type="project" value="UniProtKB-KW"/>
</dbReference>
<evidence type="ECO:0000259" key="14">
    <source>
        <dbReference type="Pfam" id="PF00562"/>
    </source>
</evidence>
<dbReference type="InterPro" id="IPR014724">
    <property type="entry name" value="RNA_pol_RPB2_OB-fold"/>
</dbReference>
<dbReference type="AlphaFoldDB" id="A0A9P9D3V9"/>
<comment type="function">
    <text evidence="12">DNA-dependent RNA polymerase catalyzes the transcription of DNA into RNA using the four ribonucleoside triphosphates as substrates.</text>
</comment>
<feature type="region of interest" description="Disordered" evidence="13">
    <location>
        <begin position="1"/>
        <end position="27"/>
    </location>
</feature>
<dbReference type="GO" id="GO:0005634">
    <property type="term" value="C:nucleus"/>
    <property type="evidence" value="ECO:0007669"/>
    <property type="project" value="UniProtKB-SubCell"/>
</dbReference>
<dbReference type="FunFam" id="2.40.270.10:FF:000011">
    <property type="entry name" value="DNA-directed RNA polymerase subunit beta"/>
    <property type="match status" value="1"/>
</dbReference>
<dbReference type="Pfam" id="PF04563">
    <property type="entry name" value="RNA_pol_Rpb2_1"/>
    <property type="match status" value="1"/>
</dbReference>
<dbReference type="GO" id="GO:0000428">
    <property type="term" value="C:DNA-directed RNA polymerase complex"/>
    <property type="evidence" value="ECO:0007669"/>
    <property type="project" value="UniProtKB-KW"/>
</dbReference>
<dbReference type="GO" id="GO:0032549">
    <property type="term" value="F:ribonucleoside binding"/>
    <property type="evidence" value="ECO:0007669"/>
    <property type="project" value="InterPro"/>
</dbReference>
<evidence type="ECO:0000256" key="3">
    <source>
        <dbReference type="ARBA" id="ARBA00022478"/>
    </source>
</evidence>
<dbReference type="Proteomes" id="UP000700596">
    <property type="component" value="Unassembled WGS sequence"/>
</dbReference>
<feature type="domain" description="RNA polymerase Rpb2" evidence="19">
    <location>
        <begin position="574"/>
        <end position="635"/>
    </location>
</feature>
<reference evidence="21" key="1">
    <citation type="journal article" date="2021" name="Nat. Commun.">
        <title>Genetic determinants of endophytism in the Arabidopsis root mycobiome.</title>
        <authorList>
            <person name="Mesny F."/>
            <person name="Miyauchi S."/>
            <person name="Thiergart T."/>
            <person name="Pickel B."/>
            <person name="Atanasova L."/>
            <person name="Karlsson M."/>
            <person name="Huettel B."/>
            <person name="Barry K.W."/>
            <person name="Haridas S."/>
            <person name="Chen C."/>
            <person name="Bauer D."/>
            <person name="Andreopoulos W."/>
            <person name="Pangilinan J."/>
            <person name="LaButti K."/>
            <person name="Riley R."/>
            <person name="Lipzen A."/>
            <person name="Clum A."/>
            <person name="Drula E."/>
            <person name="Henrissat B."/>
            <person name="Kohler A."/>
            <person name="Grigoriev I.V."/>
            <person name="Martin F.M."/>
            <person name="Hacquard S."/>
        </authorList>
    </citation>
    <scope>NUCLEOTIDE SEQUENCE</scope>
    <source>
        <strain evidence="21">MPI-CAGE-CH-0243</strain>
    </source>
</reference>
<dbReference type="NCBIfam" id="NF007175">
    <property type="entry name" value="PRK09606.1"/>
    <property type="match status" value="1"/>
</dbReference>
<dbReference type="Gene3D" id="3.90.1800.10">
    <property type="entry name" value="RNA polymerase alpha subunit dimerisation domain"/>
    <property type="match status" value="1"/>
</dbReference>
<dbReference type="Pfam" id="PF04561">
    <property type="entry name" value="RNA_pol_Rpb2_2"/>
    <property type="match status" value="1"/>
</dbReference>
<feature type="domain" description="RNA polymerase Rpb2" evidence="18">
    <location>
        <begin position="474"/>
        <end position="537"/>
    </location>
</feature>
<dbReference type="Pfam" id="PF00562">
    <property type="entry name" value="RNA_pol_Rpb2_6"/>
    <property type="match status" value="1"/>
</dbReference>
<dbReference type="InterPro" id="IPR037033">
    <property type="entry name" value="DNA-dir_RNAP_su2_hyb_sf"/>
</dbReference>
<evidence type="ECO:0000259" key="15">
    <source>
        <dbReference type="Pfam" id="PF04560"/>
    </source>
</evidence>
<evidence type="ECO:0000256" key="4">
    <source>
        <dbReference type="ARBA" id="ARBA00022679"/>
    </source>
</evidence>
<keyword evidence="5 12" id="KW-0548">Nucleotidyltransferase</keyword>
<evidence type="ECO:0000256" key="13">
    <source>
        <dbReference type="SAM" id="MobiDB-lite"/>
    </source>
</evidence>
<dbReference type="InterPro" id="IPR007645">
    <property type="entry name" value="RNA_pol_Rpb2_3"/>
</dbReference>
<comment type="similarity">
    <text evidence="2 11">Belongs to the RNA polymerase beta chain family.</text>
</comment>
<evidence type="ECO:0000313" key="22">
    <source>
        <dbReference type="Proteomes" id="UP000700596"/>
    </source>
</evidence>
<comment type="catalytic activity">
    <reaction evidence="10 12">
        <text>RNA(n) + a ribonucleoside 5'-triphosphate = RNA(n+1) + diphosphate</text>
        <dbReference type="Rhea" id="RHEA:21248"/>
        <dbReference type="Rhea" id="RHEA-COMP:14527"/>
        <dbReference type="Rhea" id="RHEA-COMP:17342"/>
        <dbReference type="ChEBI" id="CHEBI:33019"/>
        <dbReference type="ChEBI" id="CHEBI:61557"/>
        <dbReference type="ChEBI" id="CHEBI:140395"/>
        <dbReference type="EC" id="2.7.7.6"/>
    </reaction>
</comment>
<comment type="caution">
    <text evidence="21">The sequence shown here is derived from an EMBL/GenBank/DDBJ whole genome shotgun (WGS) entry which is preliminary data.</text>
</comment>
<evidence type="ECO:0000259" key="17">
    <source>
        <dbReference type="Pfam" id="PF04563"/>
    </source>
</evidence>
<gene>
    <name evidence="21" type="ORF">B0J11DRAFT_447051</name>
</gene>
<dbReference type="GO" id="GO:0003899">
    <property type="term" value="F:DNA-directed RNA polymerase activity"/>
    <property type="evidence" value="ECO:0007669"/>
    <property type="project" value="UniProtKB-EC"/>
</dbReference>
<dbReference type="EC" id="2.7.7.6" evidence="12"/>